<evidence type="ECO:0000256" key="9">
    <source>
        <dbReference type="SAM" id="Phobius"/>
    </source>
</evidence>
<evidence type="ECO:0000313" key="11">
    <source>
        <dbReference type="EMBL" id="MFC4557922.1"/>
    </source>
</evidence>
<evidence type="ECO:0000256" key="3">
    <source>
        <dbReference type="ARBA" id="ARBA00022475"/>
    </source>
</evidence>
<evidence type="ECO:0000256" key="8">
    <source>
        <dbReference type="ARBA" id="ARBA00038436"/>
    </source>
</evidence>
<evidence type="ECO:0000256" key="5">
    <source>
        <dbReference type="ARBA" id="ARBA00022692"/>
    </source>
</evidence>
<keyword evidence="12" id="KW-1185">Reference proteome</keyword>
<evidence type="ECO:0000313" key="12">
    <source>
        <dbReference type="Proteomes" id="UP001595989"/>
    </source>
</evidence>
<dbReference type="Pfam" id="PF04290">
    <property type="entry name" value="DctQ"/>
    <property type="match status" value="1"/>
</dbReference>
<keyword evidence="7 9" id="KW-0472">Membrane</keyword>
<dbReference type="PANTHER" id="PTHR35011:SF10">
    <property type="entry name" value="TRAP TRANSPORTER SMALL PERMEASE PROTEIN"/>
    <property type="match status" value="1"/>
</dbReference>
<evidence type="ECO:0000256" key="2">
    <source>
        <dbReference type="ARBA" id="ARBA00022448"/>
    </source>
</evidence>
<proteinExistence type="inferred from homology"/>
<feature type="transmembrane region" description="Helical" evidence="9">
    <location>
        <begin position="93"/>
        <end position="115"/>
    </location>
</feature>
<gene>
    <name evidence="11" type="ORF">ACFO3D_06820</name>
</gene>
<dbReference type="InterPro" id="IPR007387">
    <property type="entry name" value="TRAP_DctQ"/>
</dbReference>
<dbReference type="Proteomes" id="UP001595989">
    <property type="component" value="Unassembled WGS sequence"/>
</dbReference>
<comment type="caution">
    <text evidence="11">The sequence shown here is derived from an EMBL/GenBank/DDBJ whole genome shotgun (WGS) entry which is preliminary data.</text>
</comment>
<name>A0ABV9DHM4_9BACI</name>
<evidence type="ECO:0000256" key="6">
    <source>
        <dbReference type="ARBA" id="ARBA00022989"/>
    </source>
</evidence>
<comment type="subcellular location">
    <subcellularLocation>
        <location evidence="1">Cell inner membrane</location>
        <topology evidence="1">Multi-pass membrane protein</topology>
    </subcellularLocation>
</comment>
<keyword evidence="6 9" id="KW-1133">Transmembrane helix</keyword>
<keyword evidence="4" id="KW-0997">Cell inner membrane</keyword>
<keyword evidence="5 9" id="KW-0812">Transmembrane</keyword>
<comment type="similarity">
    <text evidence="8">Belongs to the TRAP transporter small permease family.</text>
</comment>
<accession>A0ABV9DHM4</accession>
<evidence type="ECO:0000256" key="7">
    <source>
        <dbReference type="ARBA" id="ARBA00023136"/>
    </source>
</evidence>
<evidence type="ECO:0000256" key="4">
    <source>
        <dbReference type="ARBA" id="ARBA00022519"/>
    </source>
</evidence>
<protein>
    <submittedName>
        <fullName evidence="11">TRAP transporter small permease</fullName>
    </submittedName>
</protein>
<reference evidence="12" key="1">
    <citation type="journal article" date="2019" name="Int. J. Syst. Evol. Microbiol.">
        <title>The Global Catalogue of Microorganisms (GCM) 10K type strain sequencing project: providing services to taxonomists for standard genome sequencing and annotation.</title>
        <authorList>
            <consortium name="The Broad Institute Genomics Platform"/>
            <consortium name="The Broad Institute Genome Sequencing Center for Infectious Disease"/>
            <person name="Wu L."/>
            <person name="Ma J."/>
        </authorList>
    </citation>
    <scope>NUCLEOTIDE SEQUENCE [LARGE SCALE GENOMIC DNA]</scope>
    <source>
        <strain evidence="12">CGMCC 4.7426</strain>
    </source>
</reference>
<dbReference type="RefSeq" id="WP_390294122.1">
    <property type="nucleotide sequence ID" value="NZ_JBHSFU010000004.1"/>
</dbReference>
<feature type="transmembrane region" description="Helical" evidence="9">
    <location>
        <begin position="52"/>
        <end position="72"/>
    </location>
</feature>
<feature type="transmembrane region" description="Helical" evidence="9">
    <location>
        <begin position="135"/>
        <end position="155"/>
    </location>
</feature>
<dbReference type="InterPro" id="IPR055348">
    <property type="entry name" value="DctQ"/>
</dbReference>
<evidence type="ECO:0000256" key="1">
    <source>
        <dbReference type="ARBA" id="ARBA00004429"/>
    </source>
</evidence>
<sequence length="167" mass="19150">MKKINSIFDKVERASLFISKCGLFAMMVLVSSDAIGRYFFNSPIVGTYEFVEMYLMMITIFLSMSYVMKIGGHIRLDIVIDRLAKSVQMKLNFFYYLIAAVWMFFIGYYGMQITIEAWAKDLTQSGIVSFPLWLSYIWVPIGAFLFSVRLILLCINMKGTGSVLKGE</sequence>
<organism evidence="11 12">
    <name type="scientific">Virgibacillus kekensis</name>
    <dbReference type="NCBI Taxonomy" id="202261"/>
    <lineage>
        <taxon>Bacteria</taxon>
        <taxon>Bacillati</taxon>
        <taxon>Bacillota</taxon>
        <taxon>Bacilli</taxon>
        <taxon>Bacillales</taxon>
        <taxon>Bacillaceae</taxon>
        <taxon>Virgibacillus</taxon>
    </lineage>
</organism>
<feature type="domain" description="Tripartite ATP-independent periplasmic transporters DctQ component" evidence="10">
    <location>
        <begin position="26"/>
        <end position="152"/>
    </location>
</feature>
<feature type="transmembrane region" description="Helical" evidence="9">
    <location>
        <begin position="21"/>
        <end position="40"/>
    </location>
</feature>
<evidence type="ECO:0000259" key="10">
    <source>
        <dbReference type="Pfam" id="PF04290"/>
    </source>
</evidence>
<dbReference type="PANTHER" id="PTHR35011">
    <property type="entry name" value="2,3-DIKETO-L-GULONATE TRAP TRANSPORTER SMALL PERMEASE PROTEIN YIAM"/>
    <property type="match status" value="1"/>
</dbReference>
<dbReference type="EMBL" id="JBHSFU010000004">
    <property type="protein sequence ID" value="MFC4557922.1"/>
    <property type="molecule type" value="Genomic_DNA"/>
</dbReference>
<keyword evidence="2" id="KW-0813">Transport</keyword>
<keyword evidence="3" id="KW-1003">Cell membrane</keyword>